<evidence type="ECO:0000313" key="1">
    <source>
        <dbReference type="EMBL" id="JAD60666.1"/>
    </source>
</evidence>
<proteinExistence type="predicted"/>
<reference evidence="1" key="1">
    <citation type="submission" date="2014-09" db="EMBL/GenBank/DDBJ databases">
        <authorList>
            <person name="Magalhaes I.L.F."/>
            <person name="Oliveira U."/>
            <person name="Santos F.R."/>
            <person name="Vidigal T.H.D.A."/>
            <person name="Brescovit A.D."/>
            <person name="Santos A.J."/>
        </authorList>
    </citation>
    <scope>NUCLEOTIDE SEQUENCE</scope>
    <source>
        <tissue evidence="1">Shoot tissue taken approximately 20 cm above the soil surface</tissue>
    </source>
</reference>
<dbReference type="EMBL" id="GBRH01237229">
    <property type="protein sequence ID" value="JAD60666.1"/>
    <property type="molecule type" value="Transcribed_RNA"/>
</dbReference>
<organism evidence="1">
    <name type="scientific">Arundo donax</name>
    <name type="common">Giant reed</name>
    <name type="synonym">Donax arundinaceus</name>
    <dbReference type="NCBI Taxonomy" id="35708"/>
    <lineage>
        <taxon>Eukaryota</taxon>
        <taxon>Viridiplantae</taxon>
        <taxon>Streptophyta</taxon>
        <taxon>Embryophyta</taxon>
        <taxon>Tracheophyta</taxon>
        <taxon>Spermatophyta</taxon>
        <taxon>Magnoliopsida</taxon>
        <taxon>Liliopsida</taxon>
        <taxon>Poales</taxon>
        <taxon>Poaceae</taxon>
        <taxon>PACMAD clade</taxon>
        <taxon>Arundinoideae</taxon>
        <taxon>Arundineae</taxon>
        <taxon>Arundo</taxon>
    </lineage>
</organism>
<dbReference type="AlphaFoldDB" id="A0A0A9BBH1"/>
<protein>
    <submittedName>
        <fullName evidence="1">Uncharacterized protein</fullName>
    </submittedName>
</protein>
<name>A0A0A9BBH1_ARUDO</name>
<accession>A0A0A9BBH1</accession>
<reference evidence="1" key="2">
    <citation type="journal article" date="2015" name="Data Brief">
        <title>Shoot transcriptome of the giant reed, Arundo donax.</title>
        <authorList>
            <person name="Barrero R.A."/>
            <person name="Guerrero F.D."/>
            <person name="Moolhuijzen P."/>
            <person name="Goolsby J.A."/>
            <person name="Tidwell J."/>
            <person name="Bellgard S.E."/>
            <person name="Bellgard M.I."/>
        </authorList>
    </citation>
    <scope>NUCLEOTIDE SEQUENCE</scope>
    <source>
        <tissue evidence="1">Shoot tissue taken approximately 20 cm above the soil surface</tissue>
    </source>
</reference>
<sequence>MTTGCRCCSCRTPAATSAAHRRHPGGSAAASGRGGCVRC</sequence>